<sequence>MPNPPLLLHTSIDSRQSNNPILKRGRCFEADCPTPSSLPTATKGPPPSSLSFSPPLCTALPKPSQLPPPKDRCFYVPIHHGSLTSGEDSEGSRRNRRRQWLLRRPPHRLSLHRRSNPRPREGTSLPVVVFVQQSPKARYPFQPFPNYLSDFY</sequence>
<dbReference type="Proteomes" id="UP000327157">
    <property type="component" value="Chromosome 6"/>
</dbReference>
<feature type="compositionally biased region" description="Polar residues" evidence="1">
    <location>
        <begin position="11"/>
        <end position="20"/>
    </location>
</feature>
<keyword evidence="3" id="KW-1185">Reference proteome</keyword>
<comment type="caution">
    <text evidence="2">The sequence shown here is derived from an EMBL/GenBank/DDBJ whole genome shotgun (WGS) entry which is preliminary data.</text>
</comment>
<gene>
    <name evidence="2" type="ORF">D8674_029184</name>
</gene>
<organism evidence="2 3">
    <name type="scientific">Pyrus ussuriensis x Pyrus communis</name>
    <dbReference type="NCBI Taxonomy" id="2448454"/>
    <lineage>
        <taxon>Eukaryota</taxon>
        <taxon>Viridiplantae</taxon>
        <taxon>Streptophyta</taxon>
        <taxon>Embryophyta</taxon>
        <taxon>Tracheophyta</taxon>
        <taxon>Spermatophyta</taxon>
        <taxon>Magnoliopsida</taxon>
        <taxon>eudicotyledons</taxon>
        <taxon>Gunneridae</taxon>
        <taxon>Pentapetalae</taxon>
        <taxon>rosids</taxon>
        <taxon>fabids</taxon>
        <taxon>Rosales</taxon>
        <taxon>Rosaceae</taxon>
        <taxon>Amygdaloideae</taxon>
        <taxon>Maleae</taxon>
        <taxon>Pyrus</taxon>
    </lineage>
</organism>
<dbReference type="EMBL" id="SMOL01000120">
    <property type="protein sequence ID" value="KAB2632937.1"/>
    <property type="molecule type" value="Genomic_DNA"/>
</dbReference>
<dbReference type="AlphaFoldDB" id="A0A5N5I1C3"/>
<protein>
    <submittedName>
        <fullName evidence="2">Cinnamoyl-CoA reductase 1-like</fullName>
    </submittedName>
</protein>
<accession>A0A5N5I1C3</accession>
<reference evidence="2 3" key="3">
    <citation type="submission" date="2019-11" db="EMBL/GenBank/DDBJ databases">
        <title>A de novo genome assembly of a pear dwarfing rootstock.</title>
        <authorList>
            <person name="Wang F."/>
            <person name="Wang J."/>
            <person name="Li S."/>
            <person name="Zhang Y."/>
            <person name="Fang M."/>
            <person name="Ma L."/>
            <person name="Zhao Y."/>
            <person name="Jiang S."/>
        </authorList>
    </citation>
    <scope>NUCLEOTIDE SEQUENCE [LARGE SCALE GENOMIC DNA]</scope>
    <source>
        <strain evidence="2">S2</strain>
        <tissue evidence="2">Leaf</tissue>
    </source>
</reference>
<feature type="region of interest" description="Disordered" evidence="1">
    <location>
        <begin position="81"/>
        <end position="122"/>
    </location>
</feature>
<proteinExistence type="predicted"/>
<evidence type="ECO:0000313" key="2">
    <source>
        <dbReference type="EMBL" id="KAB2632937.1"/>
    </source>
</evidence>
<evidence type="ECO:0000256" key="1">
    <source>
        <dbReference type="SAM" id="MobiDB-lite"/>
    </source>
</evidence>
<feature type="region of interest" description="Disordered" evidence="1">
    <location>
        <begin position="1"/>
        <end position="66"/>
    </location>
</feature>
<feature type="compositionally biased region" description="Basic residues" evidence="1">
    <location>
        <begin position="94"/>
        <end position="117"/>
    </location>
</feature>
<name>A0A5N5I1C3_9ROSA</name>
<evidence type="ECO:0000313" key="3">
    <source>
        <dbReference type="Proteomes" id="UP000327157"/>
    </source>
</evidence>
<reference evidence="2 3" key="1">
    <citation type="submission" date="2019-09" db="EMBL/GenBank/DDBJ databases">
        <authorList>
            <person name="Ou C."/>
        </authorList>
    </citation>
    <scope>NUCLEOTIDE SEQUENCE [LARGE SCALE GENOMIC DNA]</scope>
    <source>
        <strain evidence="2">S2</strain>
        <tissue evidence="2">Leaf</tissue>
    </source>
</reference>
<reference evidence="3" key="2">
    <citation type="submission" date="2019-10" db="EMBL/GenBank/DDBJ databases">
        <title>A de novo genome assembly of a pear dwarfing rootstock.</title>
        <authorList>
            <person name="Wang F."/>
            <person name="Wang J."/>
            <person name="Li S."/>
            <person name="Zhang Y."/>
            <person name="Fang M."/>
            <person name="Ma L."/>
            <person name="Zhao Y."/>
            <person name="Jiang S."/>
        </authorList>
    </citation>
    <scope>NUCLEOTIDE SEQUENCE [LARGE SCALE GENOMIC DNA]</scope>
</reference>